<dbReference type="InterPro" id="IPR028158">
    <property type="entry name" value="RPA_interact_N_dom"/>
</dbReference>
<dbReference type="Proteomes" id="UP001515500">
    <property type="component" value="Chromosome 6"/>
</dbReference>
<feature type="domain" description="RPA-interacting protein central" evidence="7">
    <location>
        <begin position="57"/>
        <end position="142"/>
    </location>
</feature>
<name>A0AB40BKH3_DIOCR</name>
<dbReference type="RefSeq" id="XP_039126873.1">
    <property type="nucleotide sequence ID" value="XM_039270939.1"/>
</dbReference>
<protein>
    <submittedName>
        <fullName evidence="10">RPA-interacting protein</fullName>
    </submittedName>
</protein>
<keyword evidence="2" id="KW-0479">Metal-binding</keyword>
<dbReference type="AlphaFoldDB" id="A0AB40BKH3"/>
<dbReference type="InterPro" id="IPR028155">
    <property type="entry name" value="RPA_interact_central"/>
</dbReference>
<dbReference type="PANTHER" id="PTHR31742">
    <property type="entry name" value="RPA-INTERACTING PROTEIN RPAIN"/>
    <property type="match status" value="1"/>
</dbReference>
<feature type="domain" description="RPA-interacting protein C-terminal" evidence="8">
    <location>
        <begin position="160"/>
        <end position="242"/>
    </location>
</feature>
<dbReference type="GeneID" id="120263015"/>
<evidence type="ECO:0000313" key="10">
    <source>
        <dbReference type="RefSeq" id="XP_039126873.1"/>
    </source>
</evidence>
<evidence type="ECO:0000256" key="4">
    <source>
        <dbReference type="ARBA" id="ARBA00022833"/>
    </source>
</evidence>
<evidence type="ECO:0000256" key="5">
    <source>
        <dbReference type="ARBA" id="ARBA00023242"/>
    </source>
</evidence>
<evidence type="ECO:0000259" key="8">
    <source>
        <dbReference type="Pfam" id="PF14768"/>
    </source>
</evidence>
<keyword evidence="4" id="KW-0862">Zinc</keyword>
<organism evidence="9 10">
    <name type="scientific">Dioscorea cayennensis subsp. rotundata</name>
    <name type="common">White Guinea yam</name>
    <name type="synonym">Dioscorea rotundata</name>
    <dbReference type="NCBI Taxonomy" id="55577"/>
    <lineage>
        <taxon>Eukaryota</taxon>
        <taxon>Viridiplantae</taxon>
        <taxon>Streptophyta</taxon>
        <taxon>Embryophyta</taxon>
        <taxon>Tracheophyta</taxon>
        <taxon>Spermatophyta</taxon>
        <taxon>Magnoliopsida</taxon>
        <taxon>Liliopsida</taxon>
        <taxon>Dioscoreales</taxon>
        <taxon>Dioscoreaceae</taxon>
        <taxon>Dioscorea</taxon>
    </lineage>
</organism>
<dbReference type="GO" id="GO:0006606">
    <property type="term" value="P:protein import into nucleus"/>
    <property type="evidence" value="ECO:0007669"/>
    <property type="project" value="TreeGrafter"/>
</dbReference>
<keyword evidence="5" id="KW-0539">Nucleus</keyword>
<evidence type="ECO:0000256" key="1">
    <source>
        <dbReference type="ARBA" id="ARBA00004123"/>
    </source>
</evidence>
<evidence type="ECO:0000256" key="3">
    <source>
        <dbReference type="ARBA" id="ARBA00022771"/>
    </source>
</evidence>
<dbReference type="Pfam" id="PF14768">
    <property type="entry name" value="RPA_interact_C"/>
    <property type="match status" value="1"/>
</dbReference>
<dbReference type="GO" id="GO:0005634">
    <property type="term" value="C:nucleus"/>
    <property type="evidence" value="ECO:0007669"/>
    <property type="project" value="UniProtKB-SubCell"/>
</dbReference>
<dbReference type="PANTHER" id="PTHR31742:SF1">
    <property type="entry name" value="RPA-INTERACTING PROTEIN"/>
    <property type="match status" value="1"/>
</dbReference>
<evidence type="ECO:0000256" key="2">
    <source>
        <dbReference type="ARBA" id="ARBA00022723"/>
    </source>
</evidence>
<dbReference type="InterPro" id="IPR028159">
    <property type="entry name" value="RPA_interact_C_dom"/>
</dbReference>
<dbReference type="Pfam" id="PF14766">
    <property type="entry name" value="RPA_interact_N"/>
    <property type="match status" value="1"/>
</dbReference>
<evidence type="ECO:0000313" key="9">
    <source>
        <dbReference type="Proteomes" id="UP001515500"/>
    </source>
</evidence>
<dbReference type="GO" id="GO:0008270">
    <property type="term" value="F:zinc ion binding"/>
    <property type="evidence" value="ECO:0007669"/>
    <property type="project" value="UniProtKB-KW"/>
</dbReference>
<evidence type="ECO:0000259" key="6">
    <source>
        <dbReference type="Pfam" id="PF14766"/>
    </source>
</evidence>
<accession>A0AB40BKH3</accession>
<proteinExistence type="predicted"/>
<feature type="domain" description="RPA-interacting protein N-terminal" evidence="6">
    <location>
        <begin position="7"/>
        <end position="42"/>
    </location>
</feature>
<gene>
    <name evidence="10" type="primary">LOC120263015</name>
</gene>
<sequence>MDDNRHRRPSLKSIHPDWKEKLRNNCLRRVRNERANLLWKIRTVRKQTPDEKEIMESTFRGIVSDELKKIKLLPLNGQMGISPTEISDVWEYDGPHEGTQENDSEELLIEMQRLLYEDLREELIQRELNAYEEEDEYLAQAVFEHMQLNIDLIGKDKTVWCPVCKQGVLRESHRLIYCSSCKLRLDLENDKVNLDFLRNRLGEVHMDHLDKGCKATPNFYMDSSFNLTALYIQCRACDTFEIVM</sequence>
<evidence type="ECO:0000259" key="7">
    <source>
        <dbReference type="Pfam" id="PF14767"/>
    </source>
</evidence>
<keyword evidence="3" id="KW-0863">Zinc-finger</keyword>
<reference evidence="10" key="1">
    <citation type="submission" date="2025-08" db="UniProtKB">
        <authorList>
            <consortium name="RefSeq"/>
        </authorList>
    </citation>
    <scope>IDENTIFICATION</scope>
</reference>
<comment type="subcellular location">
    <subcellularLocation>
        <location evidence="1">Nucleus</location>
    </subcellularLocation>
</comment>
<keyword evidence="9" id="KW-1185">Reference proteome</keyword>
<dbReference type="Pfam" id="PF14767">
    <property type="entry name" value="RPA_interact_M"/>
    <property type="match status" value="1"/>
</dbReference>
<dbReference type="InterPro" id="IPR028156">
    <property type="entry name" value="RIP"/>
</dbReference>